<dbReference type="Gene3D" id="1.25.40.390">
    <property type="match status" value="1"/>
</dbReference>
<name>A0A502E8F0_9FLAO</name>
<evidence type="ECO:0000313" key="10">
    <source>
        <dbReference type="Proteomes" id="UP000319700"/>
    </source>
</evidence>
<evidence type="ECO:0000256" key="2">
    <source>
        <dbReference type="ARBA" id="ARBA00006275"/>
    </source>
</evidence>
<evidence type="ECO:0000256" key="5">
    <source>
        <dbReference type="ARBA" id="ARBA00023237"/>
    </source>
</evidence>
<feature type="signal peptide" evidence="6">
    <location>
        <begin position="1"/>
        <end position="22"/>
    </location>
</feature>
<organism evidence="9 10">
    <name type="scientific">Flavobacterium pectinovorum</name>
    <dbReference type="NCBI Taxonomy" id="29533"/>
    <lineage>
        <taxon>Bacteria</taxon>
        <taxon>Pseudomonadati</taxon>
        <taxon>Bacteroidota</taxon>
        <taxon>Flavobacteriia</taxon>
        <taxon>Flavobacteriales</taxon>
        <taxon>Flavobacteriaceae</taxon>
        <taxon>Flavobacterium</taxon>
    </lineage>
</organism>
<evidence type="ECO:0000313" key="9">
    <source>
        <dbReference type="EMBL" id="TPG33893.1"/>
    </source>
</evidence>
<keyword evidence="3 6" id="KW-0732">Signal</keyword>
<evidence type="ECO:0000256" key="3">
    <source>
        <dbReference type="ARBA" id="ARBA00022729"/>
    </source>
</evidence>
<dbReference type="RefSeq" id="WP_140511346.1">
    <property type="nucleotide sequence ID" value="NZ_RCZH01000020.1"/>
</dbReference>
<evidence type="ECO:0000256" key="6">
    <source>
        <dbReference type="SAM" id="SignalP"/>
    </source>
</evidence>
<protein>
    <submittedName>
        <fullName evidence="9">RagB/SusD family nutrient uptake outer membrane protein</fullName>
    </submittedName>
</protein>
<keyword evidence="4" id="KW-0472">Membrane</keyword>
<evidence type="ECO:0000256" key="1">
    <source>
        <dbReference type="ARBA" id="ARBA00004442"/>
    </source>
</evidence>
<evidence type="ECO:0000259" key="8">
    <source>
        <dbReference type="Pfam" id="PF14322"/>
    </source>
</evidence>
<feature type="domain" description="RagB/SusD" evidence="7">
    <location>
        <begin position="352"/>
        <end position="490"/>
    </location>
</feature>
<comment type="caution">
    <text evidence="9">The sequence shown here is derived from an EMBL/GenBank/DDBJ whole genome shotgun (WGS) entry which is preliminary data.</text>
</comment>
<dbReference type="GO" id="GO:0009279">
    <property type="term" value="C:cell outer membrane"/>
    <property type="evidence" value="ECO:0007669"/>
    <property type="project" value="UniProtKB-SubCell"/>
</dbReference>
<dbReference type="InterPro" id="IPR033985">
    <property type="entry name" value="SusD-like_N"/>
</dbReference>
<evidence type="ECO:0000256" key="4">
    <source>
        <dbReference type="ARBA" id="ARBA00023136"/>
    </source>
</evidence>
<evidence type="ECO:0000259" key="7">
    <source>
        <dbReference type="Pfam" id="PF07980"/>
    </source>
</evidence>
<dbReference type="InterPro" id="IPR012944">
    <property type="entry name" value="SusD_RagB_dom"/>
</dbReference>
<dbReference type="Proteomes" id="UP000319700">
    <property type="component" value="Unassembled WGS sequence"/>
</dbReference>
<comment type="similarity">
    <text evidence="2">Belongs to the SusD family.</text>
</comment>
<comment type="subcellular location">
    <subcellularLocation>
        <location evidence="1">Cell outer membrane</location>
    </subcellularLocation>
</comment>
<proteinExistence type="inferred from homology"/>
<keyword evidence="5" id="KW-0998">Cell outer membrane</keyword>
<gene>
    <name evidence="9" type="ORF">EAH81_23370</name>
</gene>
<accession>A0A502E8F0</accession>
<keyword evidence="10" id="KW-1185">Reference proteome</keyword>
<dbReference type="AlphaFoldDB" id="A0A502E8F0"/>
<dbReference type="Pfam" id="PF14322">
    <property type="entry name" value="SusD-like_3"/>
    <property type="match status" value="1"/>
</dbReference>
<sequence length="490" mass="54423">MKSNNFLIVAALSILITGFSSCQNDFLEEDPQSFLSPTNFYKTDADAYAALVSVYNGLRPIYSQDMTFVGDLAGEQTNPGTGSNTDRTDIDNFTVQSGNLVLAGNWNNNYVVINRANTVIERVPAIDMPAANKDLYIAEAHFLRALAYFNLVREFGGVPLRLKETTELEGLDIARSSVDEVYAVIIDDLKLAEAKLLPVQPATGVGRATKGAASSLLAYVYLTKKDWTNAAAKAQEVITNKGTYGYGLYATPADVWKIANENKVEHIFSIQFQSGPEGYGSAYSQFYLSRTANVIQNNGISGFAINLVEDKFWRSFAAADTRRDASILSSFTDPKTSKYYEYPTKGLAELSIFKYFDSQAFARSNNNNNYPILRYADVLLIKAEALNELNGPTTDAYDAINTIRKRAGAGMTELSGLTKEQFRAAILQERSWEFCFESKRYFDLIRTEQLIPIMTAAGKNPQPKNLLFPIPQREIDLNNKIEPSDQNPGY</sequence>
<dbReference type="InterPro" id="IPR011990">
    <property type="entry name" value="TPR-like_helical_dom_sf"/>
</dbReference>
<feature type="chain" id="PRO_5021501336" evidence="6">
    <location>
        <begin position="23"/>
        <end position="490"/>
    </location>
</feature>
<dbReference type="PROSITE" id="PS51257">
    <property type="entry name" value="PROKAR_LIPOPROTEIN"/>
    <property type="match status" value="1"/>
</dbReference>
<dbReference type="Pfam" id="PF07980">
    <property type="entry name" value="SusD_RagB"/>
    <property type="match status" value="1"/>
</dbReference>
<dbReference type="CDD" id="cd08977">
    <property type="entry name" value="SusD"/>
    <property type="match status" value="1"/>
</dbReference>
<reference evidence="9 10" key="1">
    <citation type="journal article" date="2019" name="Environ. Microbiol.">
        <title>Species interactions and distinct microbial communities in high Arctic permafrost affected cryosols are associated with the CH4 and CO2 gas fluxes.</title>
        <authorList>
            <person name="Altshuler I."/>
            <person name="Hamel J."/>
            <person name="Turney S."/>
            <person name="Magnuson E."/>
            <person name="Levesque R."/>
            <person name="Greer C."/>
            <person name="Whyte L.G."/>
        </authorList>
    </citation>
    <scope>NUCLEOTIDE SEQUENCE [LARGE SCALE GENOMIC DNA]</scope>
    <source>
        <strain evidence="9 10">42</strain>
    </source>
</reference>
<dbReference type="OrthoDB" id="5694214at2"/>
<dbReference type="SUPFAM" id="SSF48452">
    <property type="entry name" value="TPR-like"/>
    <property type="match status" value="1"/>
</dbReference>
<dbReference type="EMBL" id="RCZH01000020">
    <property type="protein sequence ID" value="TPG33893.1"/>
    <property type="molecule type" value="Genomic_DNA"/>
</dbReference>
<feature type="domain" description="SusD-like N-terminal" evidence="8">
    <location>
        <begin position="25"/>
        <end position="222"/>
    </location>
</feature>